<sequence>MFKRILLPLDGSHNAERAIPIALRLVHAHSGTIILLRVVNSNCSSFGLRSTQAQLA</sequence>
<dbReference type="Proteomes" id="UP000322530">
    <property type="component" value="Unassembled WGS sequence"/>
</dbReference>
<feature type="domain" description="UspA" evidence="1">
    <location>
        <begin position="1"/>
        <end position="41"/>
    </location>
</feature>
<dbReference type="EMBL" id="BIXY01000028">
    <property type="protein sequence ID" value="GCF08689.1"/>
    <property type="molecule type" value="Genomic_DNA"/>
</dbReference>
<keyword evidence="3" id="KW-1185">Reference proteome</keyword>
<name>A0A5A5TCE6_9CHLR</name>
<reference evidence="2 3" key="1">
    <citation type="submission" date="2019-01" db="EMBL/GenBank/DDBJ databases">
        <title>Draft genome sequence of Dictyobacter sp. Uno17.</title>
        <authorList>
            <person name="Wang C.M."/>
            <person name="Zheng Y."/>
            <person name="Sakai Y."/>
            <person name="Abe K."/>
            <person name="Yokota A."/>
            <person name="Yabe S."/>
        </authorList>
    </citation>
    <scope>NUCLEOTIDE SEQUENCE [LARGE SCALE GENOMIC DNA]</scope>
    <source>
        <strain evidence="2 3">Uno17</strain>
    </source>
</reference>
<gene>
    <name evidence="2" type="ORF">KDI_22530</name>
</gene>
<accession>A0A5A5TCE6</accession>
<evidence type="ECO:0000313" key="3">
    <source>
        <dbReference type="Proteomes" id="UP000322530"/>
    </source>
</evidence>
<dbReference type="Pfam" id="PF00582">
    <property type="entry name" value="Usp"/>
    <property type="match status" value="1"/>
</dbReference>
<dbReference type="InterPro" id="IPR006016">
    <property type="entry name" value="UspA"/>
</dbReference>
<dbReference type="RefSeq" id="WP_149401665.1">
    <property type="nucleotide sequence ID" value="NZ_BIXY01000028.1"/>
</dbReference>
<dbReference type="SUPFAM" id="SSF52402">
    <property type="entry name" value="Adenine nucleotide alpha hydrolases-like"/>
    <property type="match status" value="1"/>
</dbReference>
<dbReference type="Gene3D" id="3.40.50.620">
    <property type="entry name" value="HUPs"/>
    <property type="match status" value="1"/>
</dbReference>
<dbReference type="AlphaFoldDB" id="A0A5A5TCE6"/>
<organism evidence="2 3">
    <name type="scientific">Dictyobacter arantiisoli</name>
    <dbReference type="NCBI Taxonomy" id="2014874"/>
    <lineage>
        <taxon>Bacteria</taxon>
        <taxon>Bacillati</taxon>
        <taxon>Chloroflexota</taxon>
        <taxon>Ktedonobacteria</taxon>
        <taxon>Ktedonobacterales</taxon>
        <taxon>Dictyobacteraceae</taxon>
        <taxon>Dictyobacter</taxon>
    </lineage>
</organism>
<evidence type="ECO:0000313" key="2">
    <source>
        <dbReference type="EMBL" id="GCF08689.1"/>
    </source>
</evidence>
<dbReference type="OrthoDB" id="9808582at2"/>
<evidence type="ECO:0000259" key="1">
    <source>
        <dbReference type="Pfam" id="PF00582"/>
    </source>
</evidence>
<protein>
    <recommendedName>
        <fullName evidence="1">UspA domain-containing protein</fullName>
    </recommendedName>
</protein>
<dbReference type="InterPro" id="IPR014729">
    <property type="entry name" value="Rossmann-like_a/b/a_fold"/>
</dbReference>
<proteinExistence type="predicted"/>
<comment type="caution">
    <text evidence="2">The sequence shown here is derived from an EMBL/GenBank/DDBJ whole genome shotgun (WGS) entry which is preliminary data.</text>
</comment>